<feature type="compositionally biased region" description="Low complexity" evidence="13">
    <location>
        <begin position="419"/>
        <end position="435"/>
    </location>
</feature>
<dbReference type="GO" id="GO:0071007">
    <property type="term" value="C:U2-type catalytic step 2 spliceosome"/>
    <property type="evidence" value="ECO:0007669"/>
    <property type="project" value="TreeGrafter"/>
</dbReference>
<comment type="similarity">
    <text evidence="2">Belongs to the RRM CWC2 family.</text>
</comment>
<dbReference type="FunFam" id="3.30.70.330:FF:000502">
    <property type="entry name" value="Pre-mRNA-splicing factor cwc2, putative"/>
    <property type="match status" value="1"/>
</dbReference>
<dbReference type="InParanoid" id="D3AYH7"/>
<keyword evidence="3" id="KW-0507">mRNA processing</keyword>
<dbReference type="GeneID" id="31356767"/>
<protein>
    <submittedName>
        <fullName evidence="16">Pre-mRNA-splicing factor cwc2</fullName>
    </submittedName>
</protein>
<dbReference type="AlphaFoldDB" id="D3AYH7"/>
<dbReference type="CDD" id="cd12360">
    <property type="entry name" value="RRM_cwf2"/>
    <property type="match status" value="1"/>
</dbReference>
<keyword evidence="8 11" id="KW-0694">RNA-binding</keyword>
<dbReference type="Pfam" id="PF16131">
    <property type="entry name" value="Torus"/>
    <property type="match status" value="1"/>
</dbReference>
<evidence type="ECO:0000259" key="14">
    <source>
        <dbReference type="PROSITE" id="PS50102"/>
    </source>
</evidence>
<dbReference type="Proteomes" id="UP000001396">
    <property type="component" value="Unassembled WGS sequence"/>
</dbReference>
<evidence type="ECO:0000256" key="11">
    <source>
        <dbReference type="PROSITE-ProRule" id="PRU00176"/>
    </source>
</evidence>
<dbReference type="RefSeq" id="XP_020438110.1">
    <property type="nucleotide sequence ID" value="XM_020572252.1"/>
</dbReference>
<evidence type="ECO:0000313" key="17">
    <source>
        <dbReference type="Proteomes" id="UP000001396"/>
    </source>
</evidence>
<dbReference type="PROSITE" id="PS50102">
    <property type="entry name" value="RRM"/>
    <property type="match status" value="1"/>
</dbReference>
<evidence type="ECO:0000256" key="3">
    <source>
        <dbReference type="ARBA" id="ARBA00022664"/>
    </source>
</evidence>
<feature type="compositionally biased region" description="Acidic residues" evidence="13">
    <location>
        <begin position="440"/>
        <end position="458"/>
    </location>
</feature>
<dbReference type="EMBL" id="ADBJ01000004">
    <property type="protein sequence ID" value="EFA86004.1"/>
    <property type="molecule type" value="Genomic_DNA"/>
</dbReference>
<feature type="region of interest" description="Disordered" evidence="13">
    <location>
        <begin position="419"/>
        <end position="481"/>
    </location>
</feature>
<evidence type="ECO:0000256" key="9">
    <source>
        <dbReference type="ARBA" id="ARBA00023187"/>
    </source>
</evidence>
<comment type="subcellular location">
    <subcellularLocation>
        <location evidence="1">Nucleus</location>
    </subcellularLocation>
</comment>
<evidence type="ECO:0000313" key="16">
    <source>
        <dbReference type="EMBL" id="EFA86004.1"/>
    </source>
</evidence>
<feature type="compositionally biased region" description="Basic and acidic residues" evidence="13">
    <location>
        <begin position="472"/>
        <end position="481"/>
    </location>
</feature>
<dbReference type="InterPro" id="IPR035979">
    <property type="entry name" value="RBD_domain_sf"/>
</dbReference>
<feature type="zinc finger region" description="C3H1-type" evidence="12">
    <location>
        <begin position="109"/>
        <end position="136"/>
    </location>
</feature>
<dbReference type="PROSITE" id="PS50103">
    <property type="entry name" value="ZF_C3H1"/>
    <property type="match status" value="1"/>
</dbReference>
<feature type="compositionally biased region" description="Gly residues" evidence="13">
    <location>
        <begin position="23"/>
        <end position="32"/>
    </location>
</feature>
<dbReference type="SUPFAM" id="SSF54928">
    <property type="entry name" value="RNA-binding domain, RBD"/>
    <property type="match status" value="1"/>
</dbReference>
<name>D3AYH7_HETP5</name>
<feature type="domain" description="RRM" evidence="14">
    <location>
        <begin position="174"/>
        <end position="251"/>
    </location>
</feature>
<dbReference type="InterPro" id="IPR000504">
    <property type="entry name" value="RRM_dom"/>
</dbReference>
<evidence type="ECO:0000256" key="8">
    <source>
        <dbReference type="ARBA" id="ARBA00022884"/>
    </source>
</evidence>
<dbReference type="InterPro" id="IPR034181">
    <property type="entry name" value="Cwc2_RRM"/>
</dbReference>
<evidence type="ECO:0000256" key="1">
    <source>
        <dbReference type="ARBA" id="ARBA00004123"/>
    </source>
</evidence>
<evidence type="ECO:0000256" key="5">
    <source>
        <dbReference type="ARBA" id="ARBA00022728"/>
    </source>
</evidence>
<keyword evidence="4 12" id="KW-0479">Metal-binding</keyword>
<sequence length="481" mass="55771">MSLKRKSDSQQKSGGNNNNTNDGNGGGGGGGGGVVSIGNDIVALQASLLSRPARKQSSNLNSRYEDHDTDTQEYNIWYHKKLGKRNWRDRDVSDARCNVLKDCGKTRASKDSYFCLHFARGRCVNGVECTYLHRVPTPNDDKRLVLTHDIFGRERFRDDREDMGGVGSFSRDNRTLYIGGLKSNQNLNQLEDMIRRGFEEWGSIEYVRVILNKSIAFVRYMYRSTAEFAKEAMADQTLDNGELLNVRWATEDSNPLAKQADERNLHRVATEVVNKRLREMANDDQAALQFQMSGVYPNTDGQYDPNLLQQQQQQQQMYQYQYATSQRYEMHPYARRYNQQLQERQKQGDAADVQPLSNQVGNYYGHTPNEMNMSNDQKKQYDEYLKNYYQYYGFDYTQLTDEQKQQIQQYSQAYYGVSSTKTTTTDNNTNNNNNNQEKEDKEEEEEDDDDDEEEDNNEQESNKQENNNNNNEDNKDKGEEE</sequence>
<feature type="region of interest" description="Disordered" evidence="13">
    <location>
        <begin position="1"/>
        <end position="32"/>
    </location>
</feature>
<gene>
    <name evidence="16" type="primary">cwc2</name>
    <name evidence="16" type="ORF">PPL_01237</name>
</gene>
<keyword evidence="6 12" id="KW-0863">Zinc-finger</keyword>
<feature type="domain" description="C3H1-type" evidence="15">
    <location>
        <begin position="109"/>
        <end position="136"/>
    </location>
</feature>
<evidence type="ECO:0000256" key="12">
    <source>
        <dbReference type="PROSITE-ProRule" id="PRU00723"/>
    </source>
</evidence>
<dbReference type="GO" id="GO:0008270">
    <property type="term" value="F:zinc ion binding"/>
    <property type="evidence" value="ECO:0007669"/>
    <property type="project" value="UniProtKB-KW"/>
</dbReference>
<dbReference type="Pfam" id="PF00076">
    <property type="entry name" value="RRM_1"/>
    <property type="match status" value="1"/>
</dbReference>
<dbReference type="InterPro" id="IPR012677">
    <property type="entry name" value="Nucleotide-bd_a/b_plait_sf"/>
</dbReference>
<evidence type="ECO:0000256" key="2">
    <source>
        <dbReference type="ARBA" id="ARBA00008024"/>
    </source>
</evidence>
<dbReference type="STRING" id="670386.D3AYH7"/>
<evidence type="ECO:0000256" key="4">
    <source>
        <dbReference type="ARBA" id="ARBA00022723"/>
    </source>
</evidence>
<reference evidence="16 17" key="1">
    <citation type="journal article" date="2011" name="Genome Res.">
        <title>Phylogeny-wide analysis of social amoeba genomes highlights ancient origins for complex intercellular communication.</title>
        <authorList>
            <person name="Heidel A.J."/>
            <person name="Lawal H.M."/>
            <person name="Felder M."/>
            <person name="Schilde C."/>
            <person name="Helps N.R."/>
            <person name="Tunggal B."/>
            <person name="Rivero F."/>
            <person name="John U."/>
            <person name="Schleicher M."/>
            <person name="Eichinger L."/>
            <person name="Platzer M."/>
            <person name="Noegel A.A."/>
            <person name="Schaap P."/>
            <person name="Gloeckner G."/>
        </authorList>
    </citation>
    <scope>NUCLEOTIDE SEQUENCE [LARGE SCALE GENOMIC DNA]</scope>
    <source>
        <strain evidence="17">ATCC 26659 / Pp 5 / PN500</strain>
    </source>
</reference>
<dbReference type="InterPro" id="IPR000571">
    <property type="entry name" value="Znf_CCCH"/>
</dbReference>
<dbReference type="GO" id="GO:0000974">
    <property type="term" value="C:Prp19 complex"/>
    <property type="evidence" value="ECO:0007669"/>
    <property type="project" value="TreeGrafter"/>
</dbReference>
<dbReference type="PANTHER" id="PTHR14089:SF2">
    <property type="entry name" value="PRE-MRNA-SPLICING FACTOR CWC2"/>
    <property type="match status" value="1"/>
</dbReference>
<dbReference type="GO" id="GO:0017070">
    <property type="term" value="F:U6 snRNA binding"/>
    <property type="evidence" value="ECO:0007669"/>
    <property type="project" value="TreeGrafter"/>
</dbReference>
<evidence type="ECO:0000256" key="6">
    <source>
        <dbReference type="ARBA" id="ARBA00022771"/>
    </source>
</evidence>
<keyword evidence="9" id="KW-0508">mRNA splicing</keyword>
<dbReference type="GO" id="GO:0071006">
    <property type="term" value="C:U2-type catalytic step 1 spliceosome"/>
    <property type="evidence" value="ECO:0007669"/>
    <property type="project" value="TreeGrafter"/>
</dbReference>
<dbReference type="Gene3D" id="3.30.70.330">
    <property type="match status" value="1"/>
</dbReference>
<dbReference type="InterPro" id="IPR032297">
    <property type="entry name" value="Torus"/>
</dbReference>
<feature type="region of interest" description="Disordered" evidence="13">
    <location>
        <begin position="342"/>
        <end position="374"/>
    </location>
</feature>
<evidence type="ECO:0000256" key="7">
    <source>
        <dbReference type="ARBA" id="ARBA00022833"/>
    </source>
</evidence>
<evidence type="ECO:0000259" key="15">
    <source>
        <dbReference type="PROSITE" id="PS50103"/>
    </source>
</evidence>
<comment type="caution">
    <text evidence="16">The sequence shown here is derived from an EMBL/GenBank/DDBJ whole genome shotgun (WGS) entry which is preliminary data.</text>
</comment>
<proteinExistence type="inferred from homology"/>
<dbReference type="OMA" id="NSRYEDH"/>
<organism evidence="16 17">
    <name type="scientific">Heterostelium pallidum (strain ATCC 26659 / Pp 5 / PN500)</name>
    <name type="common">Cellular slime mold</name>
    <name type="synonym">Polysphondylium pallidum</name>
    <dbReference type="NCBI Taxonomy" id="670386"/>
    <lineage>
        <taxon>Eukaryota</taxon>
        <taxon>Amoebozoa</taxon>
        <taxon>Evosea</taxon>
        <taxon>Eumycetozoa</taxon>
        <taxon>Dictyostelia</taxon>
        <taxon>Acytosteliales</taxon>
        <taxon>Acytosteliaceae</taxon>
        <taxon>Heterostelium</taxon>
    </lineage>
</organism>
<accession>D3AYH7</accession>
<dbReference type="GO" id="GO:0036002">
    <property type="term" value="F:pre-mRNA binding"/>
    <property type="evidence" value="ECO:0007669"/>
    <property type="project" value="TreeGrafter"/>
</dbReference>
<dbReference type="GO" id="GO:0006397">
    <property type="term" value="P:mRNA processing"/>
    <property type="evidence" value="ECO:0007669"/>
    <property type="project" value="UniProtKB-KW"/>
</dbReference>
<dbReference type="GO" id="GO:0008380">
    <property type="term" value="P:RNA splicing"/>
    <property type="evidence" value="ECO:0007669"/>
    <property type="project" value="UniProtKB-KW"/>
</dbReference>
<dbReference type="PANTHER" id="PTHR14089">
    <property type="entry name" value="PRE-MRNA-SPLICING FACTOR RBM22"/>
    <property type="match status" value="1"/>
</dbReference>
<evidence type="ECO:0000256" key="10">
    <source>
        <dbReference type="ARBA" id="ARBA00023242"/>
    </source>
</evidence>
<dbReference type="InterPro" id="IPR039171">
    <property type="entry name" value="Cwc2/Slt11"/>
</dbReference>
<keyword evidence="7 12" id="KW-0862">Zinc</keyword>
<keyword evidence="5" id="KW-0747">Spliceosome</keyword>
<evidence type="ECO:0000256" key="13">
    <source>
        <dbReference type="SAM" id="MobiDB-lite"/>
    </source>
</evidence>
<dbReference type="SMART" id="SM00360">
    <property type="entry name" value="RRM"/>
    <property type="match status" value="1"/>
</dbReference>
<keyword evidence="17" id="KW-1185">Reference proteome</keyword>
<keyword evidence="10" id="KW-0539">Nucleus</keyword>